<dbReference type="InterPro" id="IPR001909">
    <property type="entry name" value="KRAB"/>
</dbReference>
<evidence type="ECO:0000256" key="5">
    <source>
        <dbReference type="PROSITE-ProRule" id="PRU00042"/>
    </source>
</evidence>
<evidence type="ECO:0008006" key="10">
    <source>
        <dbReference type="Google" id="ProtNLM"/>
    </source>
</evidence>
<dbReference type="PROSITE" id="PS50805">
    <property type="entry name" value="KRAB"/>
    <property type="match status" value="1"/>
</dbReference>
<keyword evidence="9" id="KW-1185">Reference proteome</keyword>
<organism evidence="8 9">
    <name type="scientific">Cnephaeus nilssonii</name>
    <name type="common">Northern bat</name>
    <name type="synonym">Eptesicus nilssonii</name>
    <dbReference type="NCBI Taxonomy" id="3371016"/>
    <lineage>
        <taxon>Eukaryota</taxon>
        <taxon>Metazoa</taxon>
        <taxon>Chordata</taxon>
        <taxon>Craniata</taxon>
        <taxon>Vertebrata</taxon>
        <taxon>Euteleostomi</taxon>
        <taxon>Mammalia</taxon>
        <taxon>Eutheria</taxon>
        <taxon>Laurasiatheria</taxon>
        <taxon>Chiroptera</taxon>
        <taxon>Yangochiroptera</taxon>
        <taxon>Vespertilionidae</taxon>
        <taxon>Cnephaeus</taxon>
    </lineage>
</organism>
<evidence type="ECO:0000259" key="7">
    <source>
        <dbReference type="PROSITE" id="PS50805"/>
    </source>
</evidence>
<dbReference type="CDD" id="cd07765">
    <property type="entry name" value="KRAB_A-box"/>
    <property type="match status" value="1"/>
</dbReference>
<dbReference type="InterPro" id="IPR036236">
    <property type="entry name" value="Znf_C2H2_sf"/>
</dbReference>
<keyword evidence="2" id="KW-0677">Repeat</keyword>
<proteinExistence type="predicted"/>
<evidence type="ECO:0000259" key="6">
    <source>
        <dbReference type="PROSITE" id="PS50157"/>
    </source>
</evidence>
<evidence type="ECO:0000313" key="9">
    <source>
        <dbReference type="Proteomes" id="UP001177744"/>
    </source>
</evidence>
<evidence type="ECO:0000256" key="4">
    <source>
        <dbReference type="ARBA" id="ARBA00022833"/>
    </source>
</evidence>
<dbReference type="Gene3D" id="3.30.160.60">
    <property type="entry name" value="Classic Zinc Finger"/>
    <property type="match status" value="1"/>
</dbReference>
<dbReference type="Gene3D" id="6.10.140.140">
    <property type="match status" value="1"/>
</dbReference>
<dbReference type="SUPFAM" id="SSF109640">
    <property type="entry name" value="KRAB domain (Kruppel-associated box)"/>
    <property type="match status" value="1"/>
</dbReference>
<evidence type="ECO:0000256" key="3">
    <source>
        <dbReference type="ARBA" id="ARBA00022771"/>
    </source>
</evidence>
<dbReference type="PANTHER" id="PTHR23232">
    <property type="entry name" value="KRAB DOMAIN C2H2 ZINC FINGER"/>
    <property type="match status" value="1"/>
</dbReference>
<keyword evidence="4" id="KW-0862">Zinc</keyword>
<evidence type="ECO:0000256" key="2">
    <source>
        <dbReference type="ARBA" id="ARBA00022737"/>
    </source>
</evidence>
<dbReference type="GO" id="GO:0006355">
    <property type="term" value="P:regulation of DNA-templated transcription"/>
    <property type="evidence" value="ECO:0007669"/>
    <property type="project" value="InterPro"/>
</dbReference>
<dbReference type="InterPro" id="IPR013087">
    <property type="entry name" value="Znf_C2H2_type"/>
</dbReference>
<dbReference type="PANTHER" id="PTHR23232:SF133">
    <property type="entry name" value="RIKEN CDNA 1700020N01 GENE"/>
    <property type="match status" value="1"/>
</dbReference>
<dbReference type="PROSITE" id="PS50157">
    <property type="entry name" value="ZINC_FINGER_C2H2_2"/>
    <property type="match status" value="1"/>
</dbReference>
<keyword evidence="3 5" id="KW-0863">Zinc-finger</keyword>
<dbReference type="Pfam" id="PF01352">
    <property type="entry name" value="KRAB"/>
    <property type="match status" value="1"/>
</dbReference>
<dbReference type="Proteomes" id="UP001177744">
    <property type="component" value="Unassembled WGS sequence"/>
</dbReference>
<dbReference type="GO" id="GO:0008270">
    <property type="term" value="F:zinc ion binding"/>
    <property type="evidence" value="ECO:0007669"/>
    <property type="project" value="UniProtKB-KW"/>
</dbReference>
<feature type="domain" description="C2H2-type" evidence="6">
    <location>
        <begin position="83"/>
        <end position="110"/>
    </location>
</feature>
<accession>A0AA40HAA5</accession>
<dbReference type="SMART" id="SM00349">
    <property type="entry name" value="KRAB"/>
    <property type="match status" value="1"/>
</dbReference>
<dbReference type="InterPro" id="IPR050169">
    <property type="entry name" value="Krueppel_C2H2_ZnF"/>
</dbReference>
<feature type="domain" description="KRAB" evidence="7">
    <location>
        <begin position="35"/>
        <end position="110"/>
    </location>
</feature>
<dbReference type="AlphaFoldDB" id="A0AA40HAA5"/>
<keyword evidence="1" id="KW-0479">Metal-binding</keyword>
<protein>
    <recommendedName>
        <fullName evidence="10">KRAB domain-containing protein</fullName>
    </recommendedName>
</protein>
<name>A0AA40HAA5_CNENI</name>
<evidence type="ECO:0000313" key="8">
    <source>
        <dbReference type="EMBL" id="KAK1327398.1"/>
    </source>
</evidence>
<gene>
    <name evidence="8" type="ORF">QTO34_014189</name>
</gene>
<dbReference type="InterPro" id="IPR036051">
    <property type="entry name" value="KRAB_dom_sf"/>
</dbReference>
<reference evidence="8" key="1">
    <citation type="submission" date="2023-06" db="EMBL/GenBank/DDBJ databases">
        <title>Reference genome for the Northern bat (Eptesicus nilssonii), a most northern bat species.</title>
        <authorList>
            <person name="Laine V.N."/>
            <person name="Pulliainen A.T."/>
            <person name="Lilley T.M."/>
        </authorList>
    </citation>
    <scope>NUCLEOTIDE SEQUENCE</scope>
    <source>
        <strain evidence="8">BLF_Eptnil</strain>
        <tissue evidence="8">Kidney</tissue>
    </source>
</reference>
<evidence type="ECO:0000256" key="1">
    <source>
        <dbReference type="ARBA" id="ARBA00022723"/>
    </source>
</evidence>
<comment type="caution">
    <text evidence="8">The sequence shown here is derived from an EMBL/GenBank/DDBJ whole genome shotgun (WGS) entry which is preliminary data.</text>
</comment>
<dbReference type="EMBL" id="JAULJE010000032">
    <property type="protein sequence ID" value="KAK1327398.1"/>
    <property type="molecule type" value="Genomic_DNA"/>
</dbReference>
<sequence>MADISSYPMFLTATLLSRGRGNLIVGCIVPIMTVYELEDVAIVFSQEESGLLDESQRLLYCDVMLEVFELVSSVGEFTLEKSHENNDYGKSFTHRFTLIQHHSVHSGEKP</sequence>
<dbReference type="SUPFAM" id="SSF57667">
    <property type="entry name" value="beta-beta-alpha zinc fingers"/>
    <property type="match status" value="1"/>
</dbReference>